<dbReference type="Proteomes" id="UP000318626">
    <property type="component" value="Chromosome"/>
</dbReference>
<gene>
    <name evidence="2" type="ORF">Pan97_49890</name>
</gene>
<dbReference type="KEGG" id="bvo:Pan97_49890"/>
<dbReference type="PROSITE" id="PS50801">
    <property type="entry name" value="STAS"/>
    <property type="match status" value="1"/>
</dbReference>
<organism evidence="2 3">
    <name type="scientific">Bremerella volcania</name>
    <dbReference type="NCBI Taxonomy" id="2527984"/>
    <lineage>
        <taxon>Bacteria</taxon>
        <taxon>Pseudomonadati</taxon>
        <taxon>Planctomycetota</taxon>
        <taxon>Planctomycetia</taxon>
        <taxon>Pirellulales</taxon>
        <taxon>Pirellulaceae</taxon>
        <taxon>Bremerella</taxon>
    </lineage>
</organism>
<sequence>MLRRSTDKLREYAFFVNSPVLRLTVASAEICHIPTDEFLTIQVEIIQQPVDPVSAYRRLNVMVNILRQKDITILDFGPEYGNLDEASLSNVVQQIVEVAKHTSPPLVVIDLSNTEAIGSFFIQFLIRIWKLIKKRGGRLVIAGLSEECLNVLKRSKIESLWQRYPTREAATEALKGAE</sequence>
<keyword evidence="3" id="KW-1185">Reference proteome</keyword>
<dbReference type="CDD" id="cd07043">
    <property type="entry name" value="STAS_anti-anti-sigma_factors"/>
    <property type="match status" value="1"/>
</dbReference>
<dbReference type="InterPro" id="IPR036513">
    <property type="entry name" value="STAS_dom_sf"/>
</dbReference>
<dbReference type="EMBL" id="CP036289">
    <property type="protein sequence ID" value="QDU77910.1"/>
    <property type="molecule type" value="Genomic_DNA"/>
</dbReference>
<proteinExistence type="predicted"/>
<reference evidence="3" key="1">
    <citation type="submission" date="2019-02" db="EMBL/GenBank/DDBJ databases">
        <title>Deep-cultivation of Planctomycetes and their phenomic and genomic characterization uncovers novel biology.</title>
        <authorList>
            <person name="Wiegand S."/>
            <person name="Jogler M."/>
            <person name="Boedeker C."/>
            <person name="Pinto D."/>
            <person name="Vollmers J."/>
            <person name="Rivas-Marin E."/>
            <person name="Kohn T."/>
            <person name="Peeters S.H."/>
            <person name="Heuer A."/>
            <person name="Rast P."/>
            <person name="Oberbeckmann S."/>
            <person name="Bunk B."/>
            <person name="Jeske O."/>
            <person name="Meyerdierks A."/>
            <person name="Storesund J.E."/>
            <person name="Kallscheuer N."/>
            <person name="Luecker S."/>
            <person name="Lage O.M."/>
            <person name="Pohl T."/>
            <person name="Merkel B.J."/>
            <person name="Hornburger P."/>
            <person name="Mueller R.-W."/>
            <person name="Bruemmer F."/>
            <person name="Labrenz M."/>
            <person name="Spormann A.M."/>
            <person name="Op den Camp H."/>
            <person name="Overmann J."/>
            <person name="Amann R."/>
            <person name="Jetten M.S.M."/>
            <person name="Mascher T."/>
            <person name="Medema M.H."/>
            <person name="Devos D.P."/>
            <person name="Kaster A.-K."/>
            <person name="Ovreas L."/>
            <person name="Rohde M."/>
            <person name="Galperin M.Y."/>
            <person name="Jogler C."/>
        </authorList>
    </citation>
    <scope>NUCLEOTIDE SEQUENCE [LARGE SCALE GENOMIC DNA]</scope>
    <source>
        <strain evidence="3">Pan97</strain>
    </source>
</reference>
<dbReference type="Gene3D" id="3.30.750.24">
    <property type="entry name" value="STAS domain"/>
    <property type="match status" value="1"/>
</dbReference>
<dbReference type="InterPro" id="IPR002645">
    <property type="entry name" value="STAS_dom"/>
</dbReference>
<dbReference type="AlphaFoldDB" id="A0A518CFA1"/>
<feature type="domain" description="STAS" evidence="1">
    <location>
        <begin position="81"/>
        <end position="177"/>
    </location>
</feature>
<dbReference type="SUPFAM" id="SSF52091">
    <property type="entry name" value="SpoIIaa-like"/>
    <property type="match status" value="1"/>
</dbReference>
<dbReference type="Pfam" id="PF01740">
    <property type="entry name" value="STAS"/>
    <property type="match status" value="1"/>
</dbReference>
<evidence type="ECO:0000259" key="1">
    <source>
        <dbReference type="PROSITE" id="PS50801"/>
    </source>
</evidence>
<evidence type="ECO:0000313" key="2">
    <source>
        <dbReference type="EMBL" id="QDU77910.1"/>
    </source>
</evidence>
<name>A0A518CFA1_9BACT</name>
<accession>A0A518CFA1</accession>
<evidence type="ECO:0000313" key="3">
    <source>
        <dbReference type="Proteomes" id="UP000318626"/>
    </source>
</evidence>
<protein>
    <submittedName>
        <fullName evidence="2">STAS domain protein</fullName>
    </submittedName>
</protein>